<keyword evidence="2" id="KW-1185">Reference proteome</keyword>
<organism evidence="1 2">
    <name type="scientific">Plakobranchus ocellatus</name>
    <dbReference type="NCBI Taxonomy" id="259542"/>
    <lineage>
        <taxon>Eukaryota</taxon>
        <taxon>Metazoa</taxon>
        <taxon>Spiralia</taxon>
        <taxon>Lophotrochozoa</taxon>
        <taxon>Mollusca</taxon>
        <taxon>Gastropoda</taxon>
        <taxon>Heterobranchia</taxon>
        <taxon>Euthyneura</taxon>
        <taxon>Panpulmonata</taxon>
        <taxon>Sacoglossa</taxon>
        <taxon>Placobranchoidea</taxon>
        <taxon>Plakobranchidae</taxon>
        <taxon>Plakobranchus</taxon>
    </lineage>
</organism>
<dbReference type="AlphaFoldDB" id="A0AAV4D735"/>
<gene>
    <name evidence="1" type="ORF">PoB_006638100</name>
</gene>
<reference evidence="1 2" key="1">
    <citation type="journal article" date="2021" name="Elife">
        <title>Chloroplast acquisition without the gene transfer in kleptoplastic sea slugs, Plakobranchus ocellatus.</title>
        <authorList>
            <person name="Maeda T."/>
            <person name="Takahashi S."/>
            <person name="Yoshida T."/>
            <person name="Shimamura S."/>
            <person name="Takaki Y."/>
            <person name="Nagai Y."/>
            <person name="Toyoda A."/>
            <person name="Suzuki Y."/>
            <person name="Arimoto A."/>
            <person name="Ishii H."/>
            <person name="Satoh N."/>
            <person name="Nishiyama T."/>
            <person name="Hasebe M."/>
            <person name="Maruyama T."/>
            <person name="Minagawa J."/>
            <person name="Obokata J."/>
            <person name="Shigenobu S."/>
        </authorList>
    </citation>
    <scope>NUCLEOTIDE SEQUENCE [LARGE SCALE GENOMIC DNA]</scope>
</reference>
<name>A0AAV4D735_9GAST</name>
<evidence type="ECO:0000313" key="2">
    <source>
        <dbReference type="Proteomes" id="UP000735302"/>
    </source>
</evidence>
<accession>A0AAV4D735</accession>
<comment type="caution">
    <text evidence="1">The sequence shown here is derived from an EMBL/GenBank/DDBJ whole genome shotgun (WGS) entry which is preliminary data.</text>
</comment>
<evidence type="ECO:0000313" key="1">
    <source>
        <dbReference type="EMBL" id="GFO39876.1"/>
    </source>
</evidence>
<dbReference type="Proteomes" id="UP000735302">
    <property type="component" value="Unassembled WGS sequence"/>
</dbReference>
<protein>
    <submittedName>
        <fullName evidence="1">Uncharacterized protein</fullName>
    </submittedName>
</protein>
<sequence length="167" mass="18765">MDDTLHNCMLSVSQKPLMNAALHSCSSSVSSHSFILDALHSCSRSICPDTICFSILNHIRRPPQLQSICLSRYHLFLHTHTFLTPSRVAVNLFVQIPSVSPHSHIFDAFHSCGQSVCPDTICFSTLTHSRRPPRLQSICLSRYHMFLHTQSYSTPSTVAGNLFVQIR</sequence>
<dbReference type="EMBL" id="BLXT01007525">
    <property type="protein sequence ID" value="GFO39876.1"/>
    <property type="molecule type" value="Genomic_DNA"/>
</dbReference>
<proteinExistence type="predicted"/>